<dbReference type="Proteomes" id="UP000077349">
    <property type="component" value="Unassembled WGS sequence"/>
</dbReference>
<evidence type="ECO:0000313" key="2">
    <source>
        <dbReference type="Proteomes" id="UP000077349"/>
    </source>
</evidence>
<dbReference type="EMBL" id="LVHD01000003">
    <property type="protein sequence ID" value="OAG78442.1"/>
    <property type="molecule type" value="Genomic_DNA"/>
</dbReference>
<protein>
    <submittedName>
        <fullName evidence="1">Uncharacterized protein</fullName>
    </submittedName>
</protein>
<reference evidence="1 2" key="1">
    <citation type="submission" date="2016-03" db="EMBL/GenBank/DDBJ databases">
        <title>Draft genome sequence of Acetobacter malorum CECT 7742, a strain isolated from strawberry vinegar.</title>
        <authorList>
            <person name="Sainz F."/>
            <person name="Mas A."/>
            <person name="Torija M.J."/>
        </authorList>
    </citation>
    <scope>NUCLEOTIDE SEQUENCE [LARGE SCALE GENOMIC DNA]</scope>
    <source>
        <strain evidence="1 2">CECT 7742</strain>
    </source>
</reference>
<name>A0A177GDY3_9PROT</name>
<proteinExistence type="predicted"/>
<evidence type="ECO:0000313" key="1">
    <source>
        <dbReference type="EMBL" id="OAG78442.1"/>
    </source>
</evidence>
<organism evidence="1 2">
    <name type="scientific">Acetobacter malorum</name>
    <dbReference type="NCBI Taxonomy" id="178901"/>
    <lineage>
        <taxon>Bacteria</taxon>
        <taxon>Pseudomonadati</taxon>
        <taxon>Pseudomonadota</taxon>
        <taxon>Alphaproteobacteria</taxon>
        <taxon>Acetobacterales</taxon>
        <taxon>Acetobacteraceae</taxon>
        <taxon>Acetobacter</taxon>
    </lineage>
</organism>
<accession>A0A177GDY3</accession>
<dbReference type="AlphaFoldDB" id="A0A177GDY3"/>
<comment type="caution">
    <text evidence="1">The sequence shown here is derived from an EMBL/GenBank/DDBJ whole genome shotgun (WGS) entry which is preliminary data.</text>
</comment>
<gene>
    <name evidence="1" type="ORF">Amal_00455</name>
</gene>
<sequence length="46" mass="4999">MFMPLAILYVANLPISDLDKGLLDGAVAGMQTLMVLALYRSKTSKK</sequence>